<feature type="disulfide bond" evidence="2">
    <location>
        <begin position="153"/>
        <end position="165"/>
    </location>
</feature>
<reference evidence="6" key="3">
    <citation type="submission" date="2023-05" db="EMBL/GenBank/DDBJ databases">
        <authorList>
            <person name="Smith C.H."/>
        </authorList>
    </citation>
    <scope>NUCLEOTIDE SEQUENCE</scope>
    <source>
        <strain evidence="6">CHS0354</strain>
        <tissue evidence="6">Mantle</tissue>
    </source>
</reference>
<organism evidence="6 7">
    <name type="scientific">Potamilus streckersoni</name>
    <dbReference type="NCBI Taxonomy" id="2493646"/>
    <lineage>
        <taxon>Eukaryota</taxon>
        <taxon>Metazoa</taxon>
        <taxon>Spiralia</taxon>
        <taxon>Lophotrochozoa</taxon>
        <taxon>Mollusca</taxon>
        <taxon>Bivalvia</taxon>
        <taxon>Autobranchia</taxon>
        <taxon>Heteroconchia</taxon>
        <taxon>Palaeoheterodonta</taxon>
        <taxon>Unionida</taxon>
        <taxon>Unionoidea</taxon>
        <taxon>Unionidae</taxon>
        <taxon>Ambleminae</taxon>
        <taxon>Lampsilini</taxon>
        <taxon>Potamilus</taxon>
    </lineage>
</organism>
<dbReference type="InterPro" id="IPR000859">
    <property type="entry name" value="CUB_dom"/>
</dbReference>
<dbReference type="InterPro" id="IPR036055">
    <property type="entry name" value="LDL_receptor-like_sf"/>
</dbReference>
<accession>A0AAE0SCF0</accession>
<proteinExistence type="predicted"/>
<keyword evidence="3" id="KW-1133">Transmembrane helix</keyword>
<keyword evidence="7" id="KW-1185">Reference proteome</keyword>
<reference evidence="6" key="1">
    <citation type="journal article" date="2021" name="Genome Biol. Evol.">
        <title>A High-Quality Reference Genome for a Parasitic Bivalve with Doubly Uniparental Inheritance (Bivalvia: Unionida).</title>
        <authorList>
            <person name="Smith C.H."/>
        </authorList>
    </citation>
    <scope>NUCLEOTIDE SEQUENCE</scope>
    <source>
        <strain evidence="6">CHS0354</strain>
    </source>
</reference>
<dbReference type="AlphaFoldDB" id="A0AAE0SCF0"/>
<evidence type="ECO:0000256" key="1">
    <source>
        <dbReference type="ARBA" id="ARBA00023157"/>
    </source>
</evidence>
<dbReference type="PANTHER" id="PTHR24652">
    <property type="entry name" value="LOW-DENSITY LIPOPROTEIN RECEPTOR CLASS A DOMAIN-CONTAINING PROTEIN 2"/>
    <property type="match status" value="1"/>
</dbReference>
<keyword evidence="3" id="KW-0812">Transmembrane</keyword>
<dbReference type="Gene3D" id="4.10.400.10">
    <property type="entry name" value="Low-density Lipoprotein Receptor"/>
    <property type="match status" value="1"/>
</dbReference>
<dbReference type="Gene3D" id="2.60.120.290">
    <property type="entry name" value="Spermadhesin, CUB domain"/>
    <property type="match status" value="1"/>
</dbReference>
<dbReference type="CDD" id="cd00112">
    <property type="entry name" value="LDLa"/>
    <property type="match status" value="1"/>
</dbReference>
<keyword evidence="1 2" id="KW-1015">Disulfide bond</keyword>
<dbReference type="PROSITE" id="PS01180">
    <property type="entry name" value="CUB"/>
    <property type="match status" value="1"/>
</dbReference>
<feature type="transmembrane region" description="Helical" evidence="3">
    <location>
        <begin position="190"/>
        <end position="213"/>
    </location>
</feature>
<comment type="caution">
    <text evidence="6">The sequence shown here is derived from an EMBL/GenBank/DDBJ whole genome shotgun (WGS) entry which is preliminary data.</text>
</comment>
<dbReference type="InterPro" id="IPR002172">
    <property type="entry name" value="LDrepeatLR_classA_rpt"/>
</dbReference>
<keyword evidence="3" id="KW-0472">Membrane</keyword>
<evidence type="ECO:0000259" key="5">
    <source>
        <dbReference type="PROSITE" id="PS01180"/>
    </source>
</evidence>
<dbReference type="InterPro" id="IPR042333">
    <property type="entry name" value="LRAD2/Mig-13-like"/>
</dbReference>
<dbReference type="PROSITE" id="PS50068">
    <property type="entry name" value="LDLRA_2"/>
    <property type="match status" value="1"/>
</dbReference>
<dbReference type="Proteomes" id="UP001195483">
    <property type="component" value="Unassembled WGS sequence"/>
</dbReference>
<feature type="domain" description="CUB" evidence="5">
    <location>
        <begin position="26"/>
        <end position="148"/>
    </location>
</feature>
<dbReference type="SUPFAM" id="SSF49854">
    <property type="entry name" value="Spermadhesin, CUB domain"/>
    <property type="match status" value="1"/>
</dbReference>
<comment type="caution">
    <text evidence="2">Lacks conserved residue(s) required for the propagation of feature annotation.</text>
</comment>
<name>A0AAE0SCF0_9BIVA</name>
<evidence type="ECO:0000256" key="4">
    <source>
        <dbReference type="SAM" id="SignalP"/>
    </source>
</evidence>
<feature type="disulfide bond" evidence="2">
    <location>
        <begin position="160"/>
        <end position="178"/>
    </location>
</feature>
<feature type="chain" id="PRO_5042035644" description="CUB domain-containing protein" evidence="4">
    <location>
        <begin position="17"/>
        <end position="331"/>
    </location>
</feature>
<protein>
    <recommendedName>
        <fullName evidence="5">CUB domain-containing protein</fullName>
    </recommendedName>
</protein>
<feature type="signal peptide" evidence="4">
    <location>
        <begin position="1"/>
        <end position="16"/>
    </location>
</feature>
<keyword evidence="4" id="KW-0732">Signal</keyword>
<evidence type="ECO:0000256" key="3">
    <source>
        <dbReference type="SAM" id="Phobius"/>
    </source>
</evidence>
<sequence length="331" mass="36462">MAIFPLLLWTTSVVYGLKIYRMQKLCNNEISMVSEGIDAARLVFSSNGQRDCTVSVEAGFTTPYIRFHFEKMDIGNDTMDYRCTYAKLRLKDGESTQAPDVNGLPEELCGDDAPDGVYITYTRFLRIEFDGEYSMADNASFSIIFNAFDKGICQEGEHECNNDHCIAKELVCNGYNPCGDHSDCRLSDDAIVGIVLGIFGGLGIIISFICVYIRVIRPQLNPNSSSLAAVPTATVPVISSGLLRNSFYNNQTQFASDEVYCDNPPSYTLTAVSTLTAEISSSRYDANQAQFESNVDCDDNPPPYSAIFIATVCEQLVSESGHEDNPPPYSP</sequence>
<dbReference type="Pfam" id="PF00057">
    <property type="entry name" value="Ldl_recept_a"/>
    <property type="match status" value="1"/>
</dbReference>
<reference evidence="6" key="2">
    <citation type="journal article" date="2021" name="Genome Biol. Evol.">
        <title>Developing a high-quality reference genome for a parasitic bivalve with doubly uniparental inheritance (Bivalvia: Unionida).</title>
        <authorList>
            <person name="Smith C.H."/>
        </authorList>
    </citation>
    <scope>NUCLEOTIDE SEQUENCE</scope>
    <source>
        <strain evidence="6">CHS0354</strain>
        <tissue evidence="6">Mantle</tissue>
    </source>
</reference>
<gene>
    <name evidence="6" type="ORF">CHS0354_026987</name>
</gene>
<evidence type="ECO:0000313" key="7">
    <source>
        <dbReference type="Proteomes" id="UP001195483"/>
    </source>
</evidence>
<evidence type="ECO:0000256" key="2">
    <source>
        <dbReference type="PROSITE-ProRule" id="PRU00124"/>
    </source>
</evidence>
<dbReference type="EMBL" id="JAEAOA010001605">
    <property type="protein sequence ID" value="KAK3589329.1"/>
    <property type="molecule type" value="Genomic_DNA"/>
</dbReference>
<evidence type="ECO:0000313" key="6">
    <source>
        <dbReference type="EMBL" id="KAK3589329.1"/>
    </source>
</evidence>
<dbReference type="InterPro" id="IPR035914">
    <property type="entry name" value="Sperma_CUB_dom_sf"/>
</dbReference>
<dbReference type="SUPFAM" id="SSF57424">
    <property type="entry name" value="LDL receptor-like module"/>
    <property type="match status" value="1"/>
</dbReference>